<keyword evidence="4 9" id="KW-0032">Aminotransferase</keyword>
<dbReference type="PANTHER" id="PTHR43643">
    <property type="entry name" value="HISTIDINOL-PHOSPHATE AMINOTRANSFERASE 2"/>
    <property type="match status" value="1"/>
</dbReference>
<proteinExistence type="inferred from homology"/>
<keyword evidence="6 9" id="KW-0663">Pyridoxal phosphate</keyword>
<evidence type="ECO:0000259" key="10">
    <source>
        <dbReference type="Pfam" id="PF00155"/>
    </source>
</evidence>
<keyword evidence="12" id="KW-1185">Reference proteome</keyword>
<feature type="modified residue" description="N6-(pyridoxal phosphate)lysine" evidence="9">
    <location>
        <position position="222"/>
    </location>
</feature>
<feature type="domain" description="Aminotransferase class I/classII large" evidence="10">
    <location>
        <begin position="31"/>
        <end position="347"/>
    </location>
</feature>
<comment type="cofactor">
    <cofactor evidence="1 9">
        <name>pyridoxal 5'-phosphate</name>
        <dbReference type="ChEBI" id="CHEBI:597326"/>
    </cofactor>
</comment>
<dbReference type="Gene3D" id="3.90.1150.10">
    <property type="entry name" value="Aspartate Aminotransferase, domain 1"/>
    <property type="match status" value="1"/>
</dbReference>
<dbReference type="Gene3D" id="3.40.640.10">
    <property type="entry name" value="Type I PLP-dependent aspartate aminotransferase-like (Major domain)"/>
    <property type="match status" value="1"/>
</dbReference>
<evidence type="ECO:0000313" key="12">
    <source>
        <dbReference type="Proteomes" id="UP000247922"/>
    </source>
</evidence>
<dbReference type="GO" id="GO:0030170">
    <property type="term" value="F:pyridoxal phosphate binding"/>
    <property type="evidence" value="ECO:0007669"/>
    <property type="project" value="InterPro"/>
</dbReference>
<evidence type="ECO:0000256" key="1">
    <source>
        <dbReference type="ARBA" id="ARBA00001933"/>
    </source>
</evidence>
<dbReference type="InterPro" id="IPR015424">
    <property type="entry name" value="PyrdxlP-dep_Trfase"/>
</dbReference>
<evidence type="ECO:0000256" key="4">
    <source>
        <dbReference type="ARBA" id="ARBA00022576"/>
    </source>
</evidence>
<evidence type="ECO:0000256" key="6">
    <source>
        <dbReference type="ARBA" id="ARBA00022898"/>
    </source>
</evidence>
<dbReference type="GO" id="GO:0004400">
    <property type="term" value="F:histidinol-phosphate transaminase activity"/>
    <property type="evidence" value="ECO:0007669"/>
    <property type="project" value="UniProtKB-UniRule"/>
</dbReference>
<evidence type="ECO:0000256" key="5">
    <source>
        <dbReference type="ARBA" id="ARBA00022679"/>
    </source>
</evidence>
<protein>
    <recommendedName>
        <fullName evidence="9">Histidinol-phosphate aminotransferase</fullName>
        <ecNumber evidence="9">2.6.1.9</ecNumber>
    </recommendedName>
    <alternativeName>
        <fullName evidence="9">Imidazole acetol-phosphate transaminase</fullName>
    </alternativeName>
</protein>
<dbReference type="InterPro" id="IPR005861">
    <property type="entry name" value="HisP_aminotrans"/>
</dbReference>
<comment type="catalytic activity">
    <reaction evidence="8 9">
        <text>L-histidinol phosphate + 2-oxoglutarate = 3-(imidazol-4-yl)-2-oxopropyl phosphate + L-glutamate</text>
        <dbReference type="Rhea" id="RHEA:23744"/>
        <dbReference type="ChEBI" id="CHEBI:16810"/>
        <dbReference type="ChEBI" id="CHEBI:29985"/>
        <dbReference type="ChEBI" id="CHEBI:57766"/>
        <dbReference type="ChEBI" id="CHEBI:57980"/>
        <dbReference type="EC" id="2.6.1.9"/>
    </reaction>
</comment>
<evidence type="ECO:0000256" key="3">
    <source>
        <dbReference type="ARBA" id="ARBA00011738"/>
    </source>
</evidence>
<reference evidence="11 12" key="1">
    <citation type="submission" date="2018-05" db="EMBL/GenBank/DDBJ databases">
        <title>Genomic Encyclopedia of Type Strains, Phase IV (KMG-IV): sequencing the most valuable type-strain genomes for metagenomic binning, comparative biology and taxonomic classification.</title>
        <authorList>
            <person name="Goeker M."/>
        </authorList>
    </citation>
    <scope>NUCLEOTIDE SEQUENCE [LARGE SCALE GENOMIC DNA]</scope>
    <source>
        <strain evidence="11 12">DSM 22440</strain>
    </source>
</reference>
<evidence type="ECO:0000256" key="9">
    <source>
        <dbReference type="HAMAP-Rule" id="MF_01023"/>
    </source>
</evidence>
<dbReference type="OrthoDB" id="9813612at2"/>
<dbReference type="InterPro" id="IPR004839">
    <property type="entry name" value="Aminotransferase_I/II_large"/>
</dbReference>
<evidence type="ECO:0000256" key="2">
    <source>
        <dbReference type="ARBA" id="ARBA00005011"/>
    </source>
</evidence>
<sequence length="367" mass="41139">MKAKSVFNGMSAYKPGKQIEEVKRELGLDRIIKLASNENPFGYSSKVDQVVKDSANHFELYPDGYATAIREEISQDLNIDGDQLVFGCGSDEVIDFICRSYLDEGDNTIMATPTFPQYKHNAIIQGATSKEIPLINGYHDLQGMLDAIDENTRVVWLCSPNNPTGCIINQPSLETFLEACPRDVMVVMDEAYVEYISADDAPDSLSYIKEYPNLVVLRTFSKAYGLAGLRIGFGVCDMTVANILNIARGPFNTTKLAQFAALEAYRDQTFITETVKTTNRNKFEFMEFLDRMDLDYYDSETNFVLVKLPVSGDSMFDYLLKNGFIVRSGEALGIPNSVRITIGKKDDMLLLEAHIKTFLRALEDDTV</sequence>
<dbReference type="GO" id="GO:0000105">
    <property type="term" value="P:L-histidine biosynthetic process"/>
    <property type="evidence" value="ECO:0007669"/>
    <property type="project" value="UniProtKB-UniRule"/>
</dbReference>
<dbReference type="HAMAP" id="MF_01023">
    <property type="entry name" value="HisC_aminotrans_2"/>
    <property type="match status" value="1"/>
</dbReference>
<dbReference type="CDD" id="cd00609">
    <property type="entry name" value="AAT_like"/>
    <property type="match status" value="1"/>
</dbReference>
<organism evidence="11 12">
    <name type="scientific">Streptohalobacillus salinus</name>
    <dbReference type="NCBI Taxonomy" id="621096"/>
    <lineage>
        <taxon>Bacteria</taxon>
        <taxon>Bacillati</taxon>
        <taxon>Bacillota</taxon>
        <taxon>Bacilli</taxon>
        <taxon>Bacillales</taxon>
        <taxon>Bacillaceae</taxon>
        <taxon>Streptohalobacillus</taxon>
    </lineage>
</organism>
<dbReference type="EMBL" id="QJJR01000004">
    <property type="protein sequence ID" value="PXW91729.1"/>
    <property type="molecule type" value="Genomic_DNA"/>
</dbReference>
<evidence type="ECO:0000256" key="7">
    <source>
        <dbReference type="ARBA" id="ARBA00023102"/>
    </source>
</evidence>
<dbReference type="UniPathway" id="UPA00031">
    <property type="reaction ID" value="UER00012"/>
</dbReference>
<dbReference type="RefSeq" id="WP_110251027.1">
    <property type="nucleotide sequence ID" value="NZ_QJJR01000004.1"/>
</dbReference>
<evidence type="ECO:0000313" key="11">
    <source>
        <dbReference type="EMBL" id="PXW91729.1"/>
    </source>
</evidence>
<name>A0A2V3WSM8_9BACI</name>
<accession>A0A2V3WSM8</accession>
<dbReference type="InterPro" id="IPR050106">
    <property type="entry name" value="HistidinolP_aminotransfase"/>
</dbReference>
<gene>
    <name evidence="9" type="primary">hisC</name>
    <name evidence="11" type="ORF">DES38_104162</name>
</gene>
<dbReference type="InterPro" id="IPR015422">
    <property type="entry name" value="PyrdxlP-dep_Trfase_small"/>
</dbReference>
<dbReference type="AlphaFoldDB" id="A0A2V3WSM8"/>
<dbReference type="SUPFAM" id="SSF53383">
    <property type="entry name" value="PLP-dependent transferases"/>
    <property type="match status" value="1"/>
</dbReference>
<keyword evidence="5 9" id="KW-0808">Transferase</keyword>
<dbReference type="NCBIfam" id="TIGR01141">
    <property type="entry name" value="hisC"/>
    <property type="match status" value="1"/>
</dbReference>
<comment type="pathway">
    <text evidence="2 9">Amino-acid biosynthesis; L-histidine biosynthesis; L-histidine from 5-phospho-alpha-D-ribose 1-diphosphate: step 7/9.</text>
</comment>
<dbReference type="EC" id="2.6.1.9" evidence="9"/>
<comment type="similarity">
    <text evidence="9">Belongs to the class-II pyridoxal-phosphate-dependent aminotransferase family. Histidinol-phosphate aminotransferase subfamily.</text>
</comment>
<dbReference type="PANTHER" id="PTHR43643:SF3">
    <property type="entry name" value="HISTIDINOL-PHOSPHATE AMINOTRANSFERASE"/>
    <property type="match status" value="1"/>
</dbReference>
<keyword evidence="9" id="KW-0028">Amino-acid biosynthesis</keyword>
<comment type="caution">
    <text evidence="11">The sequence shown here is derived from an EMBL/GenBank/DDBJ whole genome shotgun (WGS) entry which is preliminary data.</text>
</comment>
<dbReference type="InterPro" id="IPR015421">
    <property type="entry name" value="PyrdxlP-dep_Trfase_major"/>
</dbReference>
<evidence type="ECO:0000256" key="8">
    <source>
        <dbReference type="ARBA" id="ARBA00047481"/>
    </source>
</evidence>
<dbReference type="Proteomes" id="UP000247922">
    <property type="component" value="Unassembled WGS sequence"/>
</dbReference>
<keyword evidence="7 9" id="KW-0368">Histidine biosynthesis</keyword>
<dbReference type="InterPro" id="IPR001917">
    <property type="entry name" value="Aminotrans_II_pyridoxalP_BS"/>
</dbReference>
<dbReference type="Pfam" id="PF00155">
    <property type="entry name" value="Aminotran_1_2"/>
    <property type="match status" value="1"/>
</dbReference>
<dbReference type="PROSITE" id="PS00599">
    <property type="entry name" value="AA_TRANSFER_CLASS_2"/>
    <property type="match status" value="1"/>
</dbReference>
<comment type="subunit">
    <text evidence="3 9">Homodimer.</text>
</comment>